<keyword evidence="5" id="KW-0378">Hydrolase</keyword>
<keyword evidence="4" id="KW-0545">Nucleotide biosynthesis</keyword>
<dbReference type="EC" id="3.5.4.12" evidence="7"/>
<dbReference type="InterPro" id="IPR016192">
    <property type="entry name" value="APOBEC/CMP_deaminase_Zn-bd"/>
</dbReference>
<evidence type="ECO:0000256" key="2">
    <source>
        <dbReference type="ARBA" id="ARBA00006576"/>
    </source>
</evidence>
<dbReference type="SUPFAM" id="SSF52540">
    <property type="entry name" value="P-loop containing nucleoside triphosphate hydrolases"/>
    <property type="match status" value="1"/>
</dbReference>
<dbReference type="SUPFAM" id="SSF53927">
    <property type="entry name" value="Cytidine deaminase-like"/>
    <property type="match status" value="1"/>
</dbReference>
<dbReference type="EMBL" id="JAWRVI010000001">
    <property type="protein sequence ID" value="KAK4095271.1"/>
    <property type="molecule type" value="Genomic_DNA"/>
</dbReference>
<dbReference type="PANTHER" id="PTHR11086">
    <property type="entry name" value="DEOXYCYTIDYLATE DEAMINASE-RELATED"/>
    <property type="match status" value="1"/>
</dbReference>
<keyword evidence="6" id="KW-0862">Zinc</keyword>
<dbReference type="InterPro" id="IPR002125">
    <property type="entry name" value="CMP_dCMP_dom"/>
</dbReference>
<dbReference type="PANTHER" id="PTHR11086:SF18">
    <property type="entry name" value="DEOXYCYTIDYLATE DEAMINASE"/>
    <property type="match status" value="1"/>
</dbReference>
<feature type="region of interest" description="Disordered" evidence="9">
    <location>
        <begin position="119"/>
        <end position="184"/>
    </location>
</feature>
<accession>A0ABR0CH53</accession>
<evidence type="ECO:0000313" key="11">
    <source>
        <dbReference type="EMBL" id="KAK4095271.1"/>
    </source>
</evidence>
<evidence type="ECO:0000313" key="12">
    <source>
        <dbReference type="Proteomes" id="UP001287286"/>
    </source>
</evidence>
<feature type="domain" description="CMP/dCMP-type deaminase" evidence="10">
    <location>
        <begin position="311"/>
        <end position="450"/>
    </location>
</feature>
<sequence>MSRIEQPCNASGMHNWRMSVKDGRSDGPLKLCRVFARQPPTFLTADASPTRQAALLTATPAARGTTRPHVAPLNLEANTGGIGGLTMLIGICGGICSGKKTVAQYLVEHHGFKHLYLAQANPAEPPPGNEESSSPSPPPAAFNGALTSSALAPSSPVDSDTKNHASTASLALHPRSSPPPPQHYTFASPEALLEFVTKRWRSRFVTTDIPTEAVLDVFVRRPFFLLLSVDAPLTVRYRRFQRRALRPGDADAGLDEFVARSDAHLYDAHEGFQPLISRASVRLLNTSSSLAHLYATLGKLDIPNPDRLRPGWDTYFMALASLAAQRSNCMKRRVGCVLVGRERRVISTGYNGTPRGIRNCADGGCPRCNDGSGSGVGLATCLCIHAEENALLEAGRERIRDGAVLYCDTCPCLTCSIKICQVGISEVVYAQGYSMDRETAAVFSQAGVKLRQFIPVRSSLDMVPPALAGACAAY</sequence>
<evidence type="ECO:0000256" key="4">
    <source>
        <dbReference type="ARBA" id="ARBA00022727"/>
    </source>
</evidence>
<evidence type="ECO:0000256" key="3">
    <source>
        <dbReference type="ARBA" id="ARBA00022723"/>
    </source>
</evidence>
<dbReference type="InterPro" id="IPR015517">
    <property type="entry name" value="dCMP_deaminase-rel"/>
</dbReference>
<evidence type="ECO:0000256" key="9">
    <source>
        <dbReference type="SAM" id="MobiDB-lite"/>
    </source>
</evidence>
<evidence type="ECO:0000256" key="1">
    <source>
        <dbReference type="ARBA" id="ARBA00001947"/>
    </source>
</evidence>
<gene>
    <name evidence="11" type="ORF">Purlil1_67</name>
</gene>
<dbReference type="Pfam" id="PF00383">
    <property type="entry name" value="dCMP_cyt_deam_1"/>
    <property type="match status" value="1"/>
</dbReference>
<dbReference type="CDD" id="cd01286">
    <property type="entry name" value="deoxycytidylate_deaminase"/>
    <property type="match status" value="1"/>
</dbReference>
<evidence type="ECO:0000256" key="5">
    <source>
        <dbReference type="ARBA" id="ARBA00022801"/>
    </source>
</evidence>
<dbReference type="PROSITE" id="PS51747">
    <property type="entry name" value="CYT_DCMP_DEAMINASES_2"/>
    <property type="match status" value="1"/>
</dbReference>
<evidence type="ECO:0000256" key="8">
    <source>
        <dbReference type="ARBA" id="ARBA00041763"/>
    </source>
</evidence>
<dbReference type="InterPro" id="IPR035105">
    <property type="entry name" value="Deoxycytidylate_deaminase_dom"/>
</dbReference>
<dbReference type="Gene3D" id="3.40.140.10">
    <property type="entry name" value="Cytidine Deaminase, domain 2"/>
    <property type="match status" value="1"/>
</dbReference>
<dbReference type="PROSITE" id="PS00903">
    <property type="entry name" value="CYT_DCMP_DEAMINASES_1"/>
    <property type="match status" value="1"/>
</dbReference>
<reference evidence="11 12" key="1">
    <citation type="journal article" date="2024" name="Microbiol. Resour. Announc.">
        <title>Genome annotations for the ascomycete fungi Trichoderma harzianum, Trichoderma aggressivum, and Purpureocillium lilacinum.</title>
        <authorList>
            <person name="Beijen E.P.W."/>
            <person name="Ohm R.A."/>
        </authorList>
    </citation>
    <scope>NUCLEOTIDE SEQUENCE [LARGE SCALE GENOMIC DNA]</scope>
    <source>
        <strain evidence="11 12">CBS 150709</strain>
    </source>
</reference>
<comment type="caution">
    <text evidence="11">The sequence shown here is derived from an EMBL/GenBank/DDBJ whole genome shotgun (WGS) entry which is preliminary data.</text>
</comment>
<evidence type="ECO:0000259" key="10">
    <source>
        <dbReference type="PROSITE" id="PS51747"/>
    </source>
</evidence>
<protein>
    <recommendedName>
        <fullName evidence="8">dCMP deaminase</fullName>
        <ecNumber evidence="7">3.5.4.12</ecNumber>
    </recommendedName>
    <alternativeName>
        <fullName evidence="8">dCMP deaminase</fullName>
    </alternativeName>
</protein>
<proteinExistence type="inferred from homology"/>
<comment type="cofactor">
    <cofactor evidence="1">
        <name>Zn(2+)</name>
        <dbReference type="ChEBI" id="CHEBI:29105"/>
    </cofactor>
</comment>
<evidence type="ECO:0000256" key="7">
    <source>
        <dbReference type="ARBA" id="ARBA00038938"/>
    </source>
</evidence>
<dbReference type="InterPro" id="IPR027417">
    <property type="entry name" value="P-loop_NTPase"/>
</dbReference>
<feature type="compositionally biased region" description="Low complexity" evidence="9">
    <location>
        <begin position="145"/>
        <end position="156"/>
    </location>
</feature>
<comment type="similarity">
    <text evidence="2">Belongs to the cytidine and deoxycytidylate deaminase family.</text>
</comment>
<name>A0ABR0CH53_PURLI</name>
<evidence type="ECO:0000256" key="6">
    <source>
        <dbReference type="ARBA" id="ARBA00022833"/>
    </source>
</evidence>
<keyword evidence="12" id="KW-1185">Reference proteome</keyword>
<dbReference type="InterPro" id="IPR016193">
    <property type="entry name" value="Cytidine_deaminase-like"/>
</dbReference>
<dbReference type="Gene3D" id="3.40.50.300">
    <property type="entry name" value="P-loop containing nucleotide triphosphate hydrolases"/>
    <property type="match status" value="1"/>
</dbReference>
<organism evidence="11 12">
    <name type="scientific">Purpureocillium lilacinum</name>
    <name type="common">Paecilomyces lilacinus</name>
    <dbReference type="NCBI Taxonomy" id="33203"/>
    <lineage>
        <taxon>Eukaryota</taxon>
        <taxon>Fungi</taxon>
        <taxon>Dikarya</taxon>
        <taxon>Ascomycota</taxon>
        <taxon>Pezizomycotina</taxon>
        <taxon>Sordariomycetes</taxon>
        <taxon>Hypocreomycetidae</taxon>
        <taxon>Hypocreales</taxon>
        <taxon>Ophiocordycipitaceae</taxon>
        <taxon>Purpureocillium</taxon>
    </lineage>
</organism>
<dbReference type="Proteomes" id="UP001287286">
    <property type="component" value="Unassembled WGS sequence"/>
</dbReference>
<keyword evidence="3" id="KW-0479">Metal-binding</keyword>